<organism evidence="2 3">
    <name type="scientific">Trichoplax adhaerens</name>
    <name type="common">Trichoplax reptans</name>
    <dbReference type="NCBI Taxonomy" id="10228"/>
    <lineage>
        <taxon>Eukaryota</taxon>
        <taxon>Metazoa</taxon>
        <taxon>Placozoa</taxon>
        <taxon>Uniplacotomia</taxon>
        <taxon>Trichoplacea</taxon>
        <taxon>Trichoplacidae</taxon>
        <taxon>Trichoplax</taxon>
    </lineage>
</organism>
<reference evidence="2 3" key="1">
    <citation type="journal article" date="2008" name="Nature">
        <title>The Trichoplax genome and the nature of placozoans.</title>
        <authorList>
            <person name="Srivastava M."/>
            <person name="Begovic E."/>
            <person name="Chapman J."/>
            <person name="Putnam N.H."/>
            <person name="Hellsten U."/>
            <person name="Kawashima T."/>
            <person name="Kuo A."/>
            <person name="Mitros T."/>
            <person name="Salamov A."/>
            <person name="Carpenter M.L."/>
            <person name="Signorovitch A.Y."/>
            <person name="Moreno M.A."/>
            <person name="Kamm K."/>
            <person name="Grimwood J."/>
            <person name="Schmutz J."/>
            <person name="Shapiro H."/>
            <person name="Grigoriev I.V."/>
            <person name="Buss L.W."/>
            <person name="Schierwater B."/>
            <person name="Dellaporta S.L."/>
            <person name="Rokhsar D.S."/>
        </authorList>
    </citation>
    <scope>NUCLEOTIDE SEQUENCE [LARGE SCALE GENOMIC DNA]</scope>
    <source>
        <strain evidence="2 3">Grell-BS-1999</strain>
    </source>
</reference>
<gene>
    <name evidence="2" type="ORF">TRIADDRAFT_64325</name>
</gene>
<dbReference type="CTD" id="6758287"/>
<evidence type="ECO:0000256" key="1">
    <source>
        <dbReference type="SAM" id="SignalP"/>
    </source>
</evidence>
<dbReference type="Proteomes" id="UP000009022">
    <property type="component" value="Unassembled WGS sequence"/>
</dbReference>
<dbReference type="HOGENOM" id="CLU_1580534_0_0_1"/>
<sequence length="169" mass="18927">MAFQFKFITVIAILLGLSAVIDASDFIIFNENPISFLDCSTQRNQVLTYWDECNLQVPFDDCPLKKRRSISDFDLDTENNQARYTKFGSELTAGRGSADSFLKFGHPMYARLAPLNLERLDEKCCMPAPNPPAQCLALPSLCPAGSSYDESTYEQMVIGGCEIFIEENL</sequence>
<keyword evidence="1" id="KW-0732">Signal</keyword>
<evidence type="ECO:0000313" key="2">
    <source>
        <dbReference type="EMBL" id="EDV20380.1"/>
    </source>
</evidence>
<dbReference type="InParanoid" id="B3SA64"/>
<dbReference type="GeneID" id="6758287"/>
<feature type="chain" id="PRO_5002797336" evidence="1">
    <location>
        <begin position="24"/>
        <end position="169"/>
    </location>
</feature>
<dbReference type="KEGG" id="tad:TRIADDRAFT_64325"/>
<dbReference type="AlphaFoldDB" id="B3SA64"/>
<accession>B3SA64</accession>
<dbReference type="EMBL" id="DS985260">
    <property type="protein sequence ID" value="EDV20380.1"/>
    <property type="molecule type" value="Genomic_DNA"/>
</dbReference>
<protein>
    <submittedName>
        <fullName evidence="2">Expressed protein</fullName>
    </submittedName>
</protein>
<proteinExistence type="predicted"/>
<feature type="signal peptide" evidence="1">
    <location>
        <begin position="1"/>
        <end position="23"/>
    </location>
</feature>
<evidence type="ECO:0000313" key="3">
    <source>
        <dbReference type="Proteomes" id="UP000009022"/>
    </source>
</evidence>
<name>B3SA64_TRIAD</name>
<dbReference type="RefSeq" id="XP_002117074.1">
    <property type="nucleotide sequence ID" value="XM_002117038.1"/>
</dbReference>
<dbReference type="PhylomeDB" id="B3SA64"/>
<keyword evidence="3" id="KW-1185">Reference proteome</keyword>